<keyword evidence="15" id="KW-1185">Reference proteome</keyword>
<dbReference type="UniPathway" id="UPA00050">
    <property type="reaction ID" value="UER00064"/>
</dbReference>
<dbReference type="InterPro" id="IPR014721">
    <property type="entry name" value="Ribsml_uS5_D2-typ_fold_subgr"/>
</dbReference>
<gene>
    <name evidence="11 14" type="primary">thrB</name>
    <name evidence="14" type="ORF">NCAV_1658</name>
</gene>
<dbReference type="GO" id="GO:0005737">
    <property type="term" value="C:cytoplasm"/>
    <property type="evidence" value="ECO:0007669"/>
    <property type="project" value="UniProtKB-SubCell"/>
</dbReference>
<accession>A0A2K5AT59</accession>
<evidence type="ECO:0000259" key="13">
    <source>
        <dbReference type="Pfam" id="PF08544"/>
    </source>
</evidence>
<dbReference type="SUPFAM" id="SSF54211">
    <property type="entry name" value="Ribosomal protein S5 domain 2-like"/>
    <property type="match status" value="1"/>
</dbReference>
<comment type="pathway">
    <text evidence="1 11">Amino-acid biosynthesis; L-threonine biosynthesis; L-threonine from L-aspartate: step 4/5.</text>
</comment>
<dbReference type="NCBIfam" id="NF002288">
    <property type="entry name" value="PRK01212.1-4"/>
    <property type="match status" value="1"/>
</dbReference>
<dbReference type="GO" id="GO:0009088">
    <property type="term" value="P:threonine biosynthetic process"/>
    <property type="evidence" value="ECO:0007669"/>
    <property type="project" value="UniProtKB-UniRule"/>
</dbReference>
<evidence type="ECO:0000256" key="11">
    <source>
        <dbReference type="HAMAP-Rule" id="MF_00384"/>
    </source>
</evidence>
<keyword evidence="6 11" id="KW-0808">Transferase</keyword>
<evidence type="ECO:0000256" key="8">
    <source>
        <dbReference type="ARBA" id="ARBA00022741"/>
    </source>
</evidence>
<dbReference type="Proteomes" id="UP000236248">
    <property type="component" value="Chromosome NCAV"/>
</dbReference>
<organism evidence="14 15">
    <name type="scientific">Candidatus Nitrosocaldus cavascurensis</name>
    <dbReference type="NCBI Taxonomy" id="2058097"/>
    <lineage>
        <taxon>Archaea</taxon>
        <taxon>Nitrososphaerota</taxon>
        <taxon>Nitrososphaeria</taxon>
        <taxon>Candidatus Nitrosocaldales</taxon>
        <taxon>Candidatus Nitrosocaldaceae</taxon>
        <taxon>Candidatus Nitrosocaldus</taxon>
    </lineage>
</organism>
<dbReference type="InterPro" id="IPR020568">
    <property type="entry name" value="Ribosomal_Su5_D2-typ_SF"/>
</dbReference>
<comment type="similarity">
    <text evidence="2 11">Belongs to the GHMP kinase family. Homoserine kinase subfamily.</text>
</comment>
<dbReference type="HAMAP" id="MF_00384">
    <property type="entry name" value="Homoser_kinase"/>
    <property type="match status" value="1"/>
</dbReference>
<comment type="subcellular location">
    <subcellularLocation>
        <location evidence="11">Cytoplasm</location>
    </subcellularLocation>
</comment>
<dbReference type="PANTHER" id="PTHR20861">
    <property type="entry name" value="HOMOSERINE/4-DIPHOSPHOCYTIDYL-2-C-METHYL-D-ERYTHRITOL KINASE"/>
    <property type="match status" value="1"/>
</dbReference>
<evidence type="ECO:0000256" key="4">
    <source>
        <dbReference type="ARBA" id="ARBA00017858"/>
    </source>
</evidence>
<protein>
    <recommendedName>
        <fullName evidence="4 11">Homoserine kinase</fullName>
        <shortName evidence="11">HK</shortName>
        <shortName evidence="11">HSK</shortName>
        <ecNumber evidence="3 11">2.7.1.39</ecNumber>
    </recommendedName>
</protein>
<feature type="binding site" evidence="11">
    <location>
        <begin position="114"/>
        <end position="124"/>
    </location>
    <ligand>
        <name>ATP</name>
        <dbReference type="ChEBI" id="CHEBI:30616"/>
    </ligand>
</feature>
<evidence type="ECO:0000256" key="6">
    <source>
        <dbReference type="ARBA" id="ARBA00022679"/>
    </source>
</evidence>
<dbReference type="PANTHER" id="PTHR20861:SF1">
    <property type="entry name" value="HOMOSERINE KINASE"/>
    <property type="match status" value="1"/>
</dbReference>
<dbReference type="PROSITE" id="PS00627">
    <property type="entry name" value="GHMP_KINASES_ATP"/>
    <property type="match status" value="1"/>
</dbReference>
<feature type="domain" description="GHMP kinase N-terminal" evidence="12">
    <location>
        <begin position="92"/>
        <end position="173"/>
    </location>
</feature>
<dbReference type="InterPro" id="IPR000870">
    <property type="entry name" value="Homoserine_kinase"/>
</dbReference>
<dbReference type="Gene3D" id="3.30.230.10">
    <property type="match status" value="1"/>
</dbReference>
<evidence type="ECO:0000313" key="15">
    <source>
        <dbReference type="Proteomes" id="UP000236248"/>
    </source>
</evidence>
<keyword evidence="11" id="KW-0963">Cytoplasm</keyword>
<dbReference type="PIRSF" id="PIRSF000676">
    <property type="entry name" value="Homoser_kin"/>
    <property type="match status" value="1"/>
</dbReference>
<dbReference type="AlphaFoldDB" id="A0A2K5AT59"/>
<keyword evidence="7 11" id="KW-0791">Threonine biosynthesis</keyword>
<dbReference type="GO" id="GO:0004413">
    <property type="term" value="F:homoserine kinase activity"/>
    <property type="evidence" value="ECO:0007669"/>
    <property type="project" value="UniProtKB-UniRule"/>
</dbReference>
<dbReference type="Pfam" id="PF08544">
    <property type="entry name" value="GHMP_kinases_C"/>
    <property type="match status" value="1"/>
</dbReference>
<sequence length="337" mass="35600">MLRRALYRQVKVSAPASTANLGPGFDVFGLAIDAYSDEVELVLEDDKSDSYSDSSSSSIPSIDSLTIEVHGSSMNAEHIPEAAEYNSAGLALLSMMKAYNIRDRIRVRVNKGIPAGYGLGSSAASAVAAVKALDVMYDLGLDDVTLLRHAAQGEIASAGTVHYDNVAASLLGGFVIVRQEPLYTVKVEPPEDLLLCVATPKVDVPKGKTGVARSVLPEKIMLRQMVSNVANASMLVAGFLMKDTRLIADAMMRDVVVEPARMHIIPAYASVKKAALDAGALAVTISGAGPSILIVVDANDNVKDVVDAVDTAYSREGIECYVKVCKIAGGVSVLECR</sequence>
<dbReference type="Pfam" id="PF00288">
    <property type="entry name" value="GHMP_kinases_N"/>
    <property type="match status" value="1"/>
</dbReference>
<dbReference type="GeneID" id="41595649"/>
<evidence type="ECO:0000259" key="12">
    <source>
        <dbReference type="Pfam" id="PF00288"/>
    </source>
</evidence>
<evidence type="ECO:0000256" key="5">
    <source>
        <dbReference type="ARBA" id="ARBA00022605"/>
    </source>
</evidence>
<keyword evidence="9 11" id="KW-0418">Kinase</keyword>
<dbReference type="InterPro" id="IPR006204">
    <property type="entry name" value="GHMP_kinase_N_dom"/>
</dbReference>
<dbReference type="EMBL" id="LT981265">
    <property type="protein sequence ID" value="SPC34821.1"/>
    <property type="molecule type" value="Genomic_DNA"/>
</dbReference>
<dbReference type="PRINTS" id="PR00958">
    <property type="entry name" value="HOMSERKINASE"/>
</dbReference>
<evidence type="ECO:0000256" key="9">
    <source>
        <dbReference type="ARBA" id="ARBA00022777"/>
    </source>
</evidence>
<comment type="function">
    <text evidence="11">Catalyzes the ATP-dependent phosphorylation of L-homoserine to L-homoserine phosphate.</text>
</comment>
<feature type="domain" description="GHMP kinase C-terminal" evidence="13">
    <location>
        <begin position="242"/>
        <end position="313"/>
    </location>
</feature>
<dbReference type="EC" id="2.7.1.39" evidence="3 11"/>
<keyword evidence="10 11" id="KW-0067">ATP-binding</keyword>
<dbReference type="InterPro" id="IPR036554">
    <property type="entry name" value="GHMP_kinase_C_sf"/>
</dbReference>
<keyword evidence="8 11" id="KW-0547">Nucleotide-binding</keyword>
<dbReference type="RefSeq" id="WP_197706616.1">
    <property type="nucleotide sequence ID" value="NZ_LT981265.1"/>
</dbReference>
<proteinExistence type="inferred from homology"/>
<dbReference type="KEGG" id="ncv:NCAV_1658"/>
<dbReference type="InterPro" id="IPR006203">
    <property type="entry name" value="GHMP_knse_ATP-bd_CS"/>
</dbReference>
<evidence type="ECO:0000256" key="7">
    <source>
        <dbReference type="ARBA" id="ARBA00022697"/>
    </source>
</evidence>
<comment type="catalytic activity">
    <reaction evidence="11">
        <text>L-homoserine + ATP = O-phospho-L-homoserine + ADP + H(+)</text>
        <dbReference type="Rhea" id="RHEA:13985"/>
        <dbReference type="ChEBI" id="CHEBI:15378"/>
        <dbReference type="ChEBI" id="CHEBI:30616"/>
        <dbReference type="ChEBI" id="CHEBI:57476"/>
        <dbReference type="ChEBI" id="CHEBI:57590"/>
        <dbReference type="ChEBI" id="CHEBI:456216"/>
        <dbReference type="EC" id="2.7.1.39"/>
    </reaction>
</comment>
<dbReference type="SUPFAM" id="SSF55060">
    <property type="entry name" value="GHMP Kinase, C-terminal domain"/>
    <property type="match status" value="1"/>
</dbReference>
<evidence type="ECO:0000256" key="10">
    <source>
        <dbReference type="ARBA" id="ARBA00022840"/>
    </source>
</evidence>
<keyword evidence="5 11" id="KW-0028">Amino-acid biosynthesis</keyword>
<dbReference type="GO" id="GO:0005524">
    <property type="term" value="F:ATP binding"/>
    <property type="evidence" value="ECO:0007669"/>
    <property type="project" value="UniProtKB-UniRule"/>
</dbReference>
<dbReference type="Gene3D" id="3.30.70.890">
    <property type="entry name" value="GHMP kinase, C-terminal domain"/>
    <property type="match status" value="1"/>
</dbReference>
<dbReference type="InterPro" id="IPR013750">
    <property type="entry name" value="GHMP_kinase_C_dom"/>
</dbReference>
<evidence type="ECO:0000256" key="1">
    <source>
        <dbReference type="ARBA" id="ARBA00005015"/>
    </source>
</evidence>
<reference evidence="15" key="1">
    <citation type="submission" date="2018-01" db="EMBL/GenBank/DDBJ databases">
        <authorList>
            <person name="Kerou L M."/>
        </authorList>
    </citation>
    <scope>NUCLEOTIDE SEQUENCE [LARGE SCALE GENOMIC DNA]</scope>
    <source>
        <strain evidence="15">SCU2</strain>
    </source>
</reference>
<evidence type="ECO:0000313" key="14">
    <source>
        <dbReference type="EMBL" id="SPC34821.1"/>
    </source>
</evidence>
<evidence type="ECO:0000256" key="2">
    <source>
        <dbReference type="ARBA" id="ARBA00007370"/>
    </source>
</evidence>
<evidence type="ECO:0000256" key="3">
    <source>
        <dbReference type="ARBA" id="ARBA00012078"/>
    </source>
</evidence>
<name>A0A2K5AT59_9ARCH</name>
<dbReference type="NCBIfam" id="TIGR00191">
    <property type="entry name" value="thrB"/>
    <property type="match status" value="1"/>
</dbReference>